<accession>A0A0D4C3E3</accession>
<protein>
    <recommendedName>
        <fullName evidence="1">Septum formation-related domain-containing protein</fullName>
    </recommendedName>
</protein>
<dbReference type="Proteomes" id="UP000061839">
    <property type="component" value="Chromosome"/>
</dbReference>
<evidence type="ECO:0000313" key="2">
    <source>
        <dbReference type="EMBL" id="AJT43108.1"/>
    </source>
</evidence>
<feature type="domain" description="Septum formation-related" evidence="1">
    <location>
        <begin position="46"/>
        <end position="149"/>
    </location>
</feature>
<dbReference type="KEGG" id="ari:UM93_12320"/>
<dbReference type="STRING" id="1618207.UM93_12320"/>
<gene>
    <name evidence="2" type="ORF">UM93_12320</name>
</gene>
<organism evidence="2 3">
    <name type="scientific">Psychromicrobium lacuslunae</name>
    <dbReference type="NCBI Taxonomy" id="1618207"/>
    <lineage>
        <taxon>Bacteria</taxon>
        <taxon>Bacillati</taxon>
        <taxon>Actinomycetota</taxon>
        <taxon>Actinomycetes</taxon>
        <taxon>Micrococcales</taxon>
        <taxon>Micrococcaceae</taxon>
        <taxon>Psychromicrobium</taxon>
    </lineage>
</organism>
<evidence type="ECO:0000259" key="1">
    <source>
        <dbReference type="Pfam" id="PF13845"/>
    </source>
</evidence>
<keyword evidence="3" id="KW-1185">Reference proteome</keyword>
<dbReference type="HOGENOM" id="CLU_070743_1_0_11"/>
<evidence type="ECO:0000313" key="3">
    <source>
        <dbReference type="Proteomes" id="UP000061839"/>
    </source>
</evidence>
<dbReference type="InterPro" id="IPR026004">
    <property type="entry name" value="Septum_form"/>
</dbReference>
<dbReference type="PATRIC" id="fig|1618207.4.peg.2500"/>
<proteinExistence type="predicted"/>
<sequence>MVGGVAALGLALSGCGLLGGGGPDRDPSNGQITNTATSDAFQIKVGDCLQDPGTTSVEKVVTLPCSKPHDYEAFDRTEMKDSDYPGETAATDQAEAYCKPAFTKFVGISIDDSTLNMTYFYPTAESWKQGDREILCLVTGKKGEKTTGSLKGAKK</sequence>
<name>A0A0D4C3E3_9MICC</name>
<reference evidence="2 3" key="1">
    <citation type="journal article" date="2015" name="Genome Announc.">
        <title>Complete Genome Sequencing of Protease-Producing Novel Arthrobacter sp. Strain IHBB 11108 Using PacBio Single-Molecule Real-Time Sequencing Technology.</title>
        <authorList>
            <person name="Kiran S."/>
            <person name="Swarnkar M.K."/>
            <person name="Pal M."/>
            <person name="Thakur R."/>
            <person name="Tewari R."/>
            <person name="Singh A.K."/>
            <person name="Gulati A."/>
        </authorList>
    </citation>
    <scope>NUCLEOTIDE SEQUENCE [LARGE SCALE GENOMIC DNA]</scope>
    <source>
        <strain evidence="2 3">IHBB 11108</strain>
    </source>
</reference>
<dbReference type="AlphaFoldDB" id="A0A0D4C3E3"/>
<dbReference type="EMBL" id="CP011005">
    <property type="protein sequence ID" value="AJT43108.1"/>
    <property type="molecule type" value="Genomic_DNA"/>
</dbReference>
<dbReference type="Pfam" id="PF13845">
    <property type="entry name" value="Septum_form"/>
    <property type="match status" value="1"/>
</dbReference>